<dbReference type="InterPro" id="IPR058441">
    <property type="entry name" value="DUF8128"/>
</dbReference>
<organism evidence="2 3">
    <name type="scientific">Candidatus Spechtbacteria bacterium RIFCSPLOWO2_01_FULL_43_12</name>
    <dbReference type="NCBI Taxonomy" id="1802162"/>
    <lineage>
        <taxon>Bacteria</taxon>
        <taxon>Candidatus Spechtiibacteriota</taxon>
    </lineage>
</organism>
<evidence type="ECO:0000313" key="2">
    <source>
        <dbReference type="EMBL" id="OGZ60856.1"/>
    </source>
</evidence>
<dbReference type="Proteomes" id="UP000178835">
    <property type="component" value="Unassembled WGS sequence"/>
</dbReference>
<proteinExistence type="predicted"/>
<gene>
    <name evidence="2" type="ORF">A2919_02280</name>
</gene>
<dbReference type="AlphaFoldDB" id="A0A1G2HEE9"/>
<feature type="domain" description="DUF8128" evidence="1">
    <location>
        <begin position="48"/>
        <end position="378"/>
    </location>
</feature>
<evidence type="ECO:0000313" key="3">
    <source>
        <dbReference type="Proteomes" id="UP000178835"/>
    </source>
</evidence>
<evidence type="ECO:0000259" key="1">
    <source>
        <dbReference type="Pfam" id="PF26449"/>
    </source>
</evidence>
<protein>
    <recommendedName>
        <fullName evidence="1">DUF8128 domain-containing protein</fullName>
    </recommendedName>
</protein>
<dbReference type="Pfam" id="PF26449">
    <property type="entry name" value="DUF8128"/>
    <property type="match status" value="1"/>
</dbReference>
<dbReference type="EMBL" id="MHOH01000011">
    <property type="protein sequence ID" value="OGZ60856.1"/>
    <property type="molecule type" value="Genomic_DNA"/>
</dbReference>
<comment type="caution">
    <text evidence="2">The sequence shown here is derived from an EMBL/GenBank/DDBJ whole genome shotgun (WGS) entry which is preliminary data.</text>
</comment>
<accession>A0A1G2HEE9</accession>
<reference evidence="2 3" key="1">
    <citation type="journal article" date="2016" name="Nat. Commun.">
        <title>Thousands of microbial genomes shed light on interconnected biogeochemical processes in an aquifer system.</title>
        <authorList>
            <person name="Anantharaman K."/>
            <person name="Brown C.T."/>
            <person name="Hug L.A."/>
            <person name="Sharon I."/>
            <person name="Castelle C.J."/>
            <person name="Probst A.J."/>
            <person name="Thomas B.C."/>
            <person name="Singh A."/>
            <person name="Wilkins M.J."/>
            <person name="Karaoz U."/>
            <person name="Brodie E.L."/>
            <person name="Williams K.H."/>
            <person name="Hubbard S.S."/>
            <person name="Banfield J.F."/>
        </authorList>
    </citation>
    <scope>NUCLEOTIDE SEQUENCE [LARGE SCALE GENOMIC DNA]</scope>
</reference>
<sequence>MLKATWWIILPVVIFLKIQPLWLFKKRVQYATSLDWVLLEIGLPRDVIKTPKAMENVLAGLHGVWSPINTRAKWLKGEFVDQFSLELAGTNGEMHFYIRCLKKQRNFVESKVFSQYPDSEIQEVEDYTENLPHDIPGRDYDLWGADYVLNRSWVYPTQTYIDFEDIEEERRMDPMSQFAELVSKLEEGEHVWMQTTISPVLTEIAGYAQKERDKLIGRRAPESSSLAGELVSVITDAINFLLWGTEPPPKGAAGTAPEASMMRLTPGEQDMIKRVEIKSAKLAYATTIRAMYIARNDVWRSEHIAGINGYFRQFTASNSFRPAMGTFPSSMIMFFKKQRNYAIKKKLFNAYKARMFGVLSAPYILSTEEIATIYHFPGRLVRAPFMPRVPIRTSEPPRGLPT</sequence>
<name>A0A1G2HEE9_9BACT</name>